<protein>
    <recommendedName>
        <fullName evidence="5">Alpha-1,2-fucosyltransferase</fullName>
    </recommendedName>
</protein>
<reference evidence="3 4" key="1">
    <citation type="submission" date="2014-10" db="EMBL/GenBank/DDBJ databases">
        <title>Whole genome sequence of Francisella endociliophora strain FSC1006, isolated from a laboratory culture of the marine ciliate Euplotes raikovi.</title>
        <authorList>
            <person name="Granberg M."/>
            <person name="Backman S."/>
            <person name="Lundmark E."/>
            <person name="Nilsson E."/>
            <person name="Karlsson E."/>
            <person name="Thelaus J."/>
            <person name="Ohrman C."/>
            <person name="Larkeryd A."/>
            <person name="Stenberg P."/>
        </authorList>
    </citation>
    <scope>NUCLEOTIDE SEQUENCE [LARGE SCALE GENOMIC DNA]</scope>
    <source>
        <strain evidence="3 4">FSC1006</strain>
    </source>
</reference>
<dbReference type="AlphaFoldDB" id="A0A097EN33"/>
<dbReference type="GO" id="GO:0008107">
    <property type="term" value="F:galactoside 2-alpha-L-fucosyltransferase activity"/>
    <property type="evidence" value="ECO:0007669"/>
    <property type="project" value="InterPro"/>
</dbReference>
<evidence type="ECO:0000256" key="2">
    <source>
        <dbReference type="ARBA" id="ARBA00022679"/>
    </source>
</evidence>
<dbReference type="HOGENOM" id="CLU_043399_3_1_6"/>
<accession>A0A097EN33</accession>
<dbReference type="PANTHER" id="PTHR11927:SF9">
    <property type="entry name" value="L-FUCOSYLTRANSFERASE"/>
    <property type="match status" value="1"/>
</dbReference>
<dbReference type="EMBL" id="CP009574">
    <property type="protein sequence ID" value="AIT08976.1"/>
    <property type="molecule type" value="Genomic_DNA"/>
</dbReference>
<dbReference type="InterPro" id="IPR002516">
    <property type="entry name" value="Glyco_trans_11"/>
</dbReference>
<keyword evidence="4" id="KW-1185">Reference proteome</keyword>
<evidence type="ECO:0000313" key="4">
    <source>
        <dbReference type="Proteomes" id="UP000029672"/>
    </source>
</evidence>
<proteinExistence type="predicted"/>
<sequence>MKVVKIQGGLGNQMFQYAFYMSLKQKYKDCCIDIRDFETYTQHNGFELDRVFENIRQSISLCRCKRKFFRSLFSKFLNRFIKYHKNYFSQDDFGFNKKYYNKDNCYLDGYWQSEKYFKSVEKQIREIFKFQTLDDKNAKILEEYKNRSLVSIHVRRGDYINHPLHGDICNLDYYNNAIDIIKSRVESPHFFVFSDDIEWCKQCLDIEDVTYICTNTGSDSYRDMQIMSICKHNIIANSSFSWWGAWLNQNSEKIIIAPNRWFNDDSINQSDICPESWIKI</sequence>
<dbReference type="KEGG" id="frf:LO80_02610"/>
<keyword evidence="1" id="KW-0328">Glycosyltransferase</keyword>
<dbReference type="eggNOG" id="ENOG502ZC3Y">
    <property type="taxonomic scope" value="Bacteria"/>
</dbReference>
<dbReference type="RefSeq" id="WP_040008276.1">
    <property type="nucleotide sequence ID" value="NZ_CP009574.1"/>
</dbReference>
<evidence type="ECO:0000313" key="3">
    <source>
        <dbReference type="EMBL" id="AIT08976.1"/>
    </source>
</evidence>
<dbReference type="Gene3D" id="3.40.50.11350">
    <property type="match status" value="1"/>
</dbReference>
<evidence type="ECO:0000256" key="1">
    <source>
        <dbReference type="ARBA" id="ARBA00022676"/>
    </source>
</evidence>
<gene>
    <name evidence="3" type="ORF">LO80_02610</name>
</gene>
<dbReference type="Pfam" id="PF01531">
    <property type="entry name" value="Glyco_transf_11"/>
    <property type="match status" value="1"/>
</dbReference>
<name>A0A097EN33_9GAMM</name>
<dbReference type="STRING" id="1547445.LO80_02610"/>
<organism evidence="3 4">
    <name type="scientific">Candidatus Francisella endociliophora</name>
    <dbReference type="NCBI Taxonomy" id="653937"/>
    <lineage>
        <taxon>Bacteria</taxon>
        <taxon>Pseudomonadati</taxon>
        <taxon>Pseudomonadota</taxon>
        <taxon>Gammaproteobacteria</taxon>
        <taxon>Thiotrichales</taxon>
        <taxon>Francisellaceae</taxon>
        <taxon>Francisella</taxon>
    </lineage>
</organism>
<evidence type="ECO:0008006" key="5">
    <source>
        <dbReference type="Google" id="ProtNLM"/>
    </source>
</evidence>
<dbReference type="SMR" id="A0A097EN33"/>
<dbReference type="GO" id="GO:0005975">
    <property type="term" value="P:carbohydrate metabolic process"/>
    <property type="evidence" value="ECO:0007669"/>
    <property type="project" value="InterPro"/>
</dbReference>
<dbReference type="OrthoDB" id="9794601at2"/>
<dbReference type="PANTHER" id="PTHR11927">
    <property type="entry name" value="GALACTOSIDE 2-L-FUCOSYLTRANSFERASE"/>
    <property type="match status" value="1"/>
</dbReference>
<dbReference type="Proteomes" id="UP000029672">
    <property type="component" value="Chromosome"/>
</dbReference>
<dbReference type="GO" id="GO:0016020">
    <property type="term" value="C:membrane"/>
    <property type="evidence" value="ECO:0007669"/>
    <property type="project" value="InterPro"/>
</dbReference>
<dbReference type="CDD" id="cd11301">
    <property type="entry name" value="Fut1_Fut2_like"/>
    <property type="match status" value="1"/>
</dbReference>
<keyword evidence="2" id="KW-0808">Transferase</keyword>